<evidence type="ECO:0000256" key="5">
    <source>
        <dbReference type="ARBA" id="ARBA00023128"/>
    </source>
</evidence>
<dbReference type="InterPro" id="IPR033122">
    <property type="entry name" value="LETM1-like_RBD"/>
</dbReference>
<dbReference type="InterPro" id="IPR044202">
    <property type="entry name" value="LETM1/MDM38-like"/>
</dbReference>
<evidence type="ECO:0000256" key="1">
    <source>
        <dbReference type="ARBA" id="ARBA00004434"/>
    </source>
</evidence>
<organism evidence="10 11">
    <name type="scientific">Cyprinus carpio</name>
    <name type="common">Common carp</name>
    <dbReference type="NCBI Taxonomy" id="7962"/>
    <lineage>
        <taxon>Eukaryota</taxon>
        <taxon>Metazoa</taxon>
        <taxon>Chordata</taxon>
        <taxon>Craniata</taxon>
        <taxon>Vertebrata</taxon>
        <taxon>Euteleostomi</taxon>
        <taxon>Actinopterygii</taxon>
        <taxon>Neopterygii</taxon>
        <taxon>Teleostei</taxon>
        <taxon>Ostariophysi</taxon>
        <taxon>Cypriniformes</taxon>
        <taxon>Cyprinidae</taxon>
        <taxon>Cyprininae</taxon>
        <taxon>Cyprinus</taxon>
    </lineage>
</organism>
<evidence type="ECO:0000256" key="4">
    <source>
        <dbReference type="ARBA" id="ARBA00022989"/>
    </source>
</evidence>
<dbReference type="PANTHER" id="PTHR14009:SF7">
    <property type="entry name" value="LETM1 DOMAIN-CONTAINING PROTEIN LETM2, MITOCHONDRIAL"/>
    <property type="match status" value="1"/>
</dbReference>
<evidence type="ECO:0000259" key="9">
    <source>
        <dbReference type="PROSITE" id="PS51758"/>
    </source>
</evidence>
<dbReference type="Ensembl" id="ENSCCRT00015045715.1">
    <property type="protein sequence ID" value="ENSCCRP00015044217.1"/>
    <property type="gene ID" value="ENSCCRG00015018338.1"/>
</dbReference>
<dbReference type="PROSITE" id="PS51758">
    <property type="entry name" value="LETM1_RBD"/>
    <property type="match status" value="1"/>
</dbReference>
<evidence type="ECO:0000256" key="6">
    <source>
        <dbReference type="ARBA" id="ARBA00023136"/>
    </source>
</evidence>
<keyword evidence="4" id="KW-1133">Transmembrane helix</keyword>
<evidence type="ECO:0000256" key="8">
    <source>
        <dbReference type="SAM" id="MobiDB-lite"/>
    </source>
</evidence>
<dbReference type="Proteomes" id="UP000694700">
    <property type="component" value="Unplaced"/>
</dbReference>
<feature type="region of interest" description="Disordered" evidence="8">
    <location>
        <begin position="89"/>
        <end position="115"/>
    </location>
</feature>
<feature type="compositionally biased region" description="Pro residues" evidence="8">
    <location>
        <begin position="350"/>
        <end position="363"/>
    </location>
</feature>
<dbReference type="GO" id="GO:0030003">
    <property type="term" value="P:intracellular monoatomic cation homeostasis"/>
    <property type="evidence" value="ECO:0007669"/>
    <property type="project" value="TreeGrafter"/>
</dbReference>
<evidence type="ECO:0000313" key="11">
    <source>
        <dbReference type="Proteomes" id="UP000694700"/>
    </source>
</evidence>
<name>A0A8C1UYV2_CYPCA</name>
<dbReference type="GO" id="GO:0043022">
    <property type="term" value="F:ribosome binding"/>
    <property type="evidence" value="ECO:0007669"/>
    <property type="project" value="InterPro"/>
</dbReference>
<reference evidence="10" key="1">
    <citation type="submission" date="2025-08" db="UniProtKB">
        <authorList>
            <consortium name="Ensembl"/>
        </authorList>
    </citation>
    <scope>IDENTIFICATION</scope>
</reference>
<keyword evidence="5 7" id="KW-0496">Mitochondrion</keyword>
<accession>A0A8C1UYV2</accession>
<evidence type="ECO:0000313" key="10">
    <source>
        <dbReference type="Ensembl" id="ENSCCRP00015044217.1"/>
    </source>
</evidence>
<dbReference type="Pfam" id="PF07766">
    <property type="entry name" value="LETM1_RBD"/>
    <property type="match status" value="1"/>
</dbReference>
<feature type="region of interest" description="Disordered" evidence="8">
    <location>
        <begin position="350"/>
        <end position="381"/>
    </location>
</feature>
<dbReference type="GO" id="GO:0005743">
    <property type="term" value="C:mitochondrial inner membrane"/>
    <property type="evidence" value="ECO:0007669"/>
    <property type="project" value="UniProtKB-SubCell"/>
</dbReference>
<dbReference type="PANTHER" id="PTHR14009">
    <property type="entry name" value="LEUCINE ZIPPER-EF-HAND CONTAINING TRANSMEMBRANE PROTEIN"/>
    <property type="match status" value="1"/>
</dbReference>
<feature type="domain" description="Letm1 RBD" evidence="9">
    <location>
        <begin position="168"/>
        <end position="380"/>
    </location>
</feature>
<keyword evidence="2" id="KW-0812">Transmembrane</keyword>
<evidence type="ECO:0000256" key="2">
    <source>
        <dbReference type="ARBA" id="ARBA00022692"/>
    </source>
</evidence>
<dbReference type="AlphaFoldDB" id="A0A8C1UYV2"/>
<feature type="compositionally biased region" description="Basic and acidic residues" evidence="8">
    <location>
        <begin position="391"/>
        <end position="402"/>
    </location>
</feature>
<keyword evidence="3" id="KW-0999">Mitochondrion inner membrane</keyword>
<proteinExistence type="predicted"/>
<evidence type="ECO:0000256" key="7">
    <source>
        <dbReference type="PROSITE-ProRule" id="PRU01094"/>
    </source>
</evidence>
<feature type="region of interest" description="Disordered" evidence="8">
    <location>
        <begin position="391"/>
        <end position="410"/>
    </location>
</feature>
<comment type="subcellular location">
    <subcellularLocation>
        <location evidence="1">Mitochondrion inner membrane</location>
        <topology evidence="1">Single-pass membrane protein</topology>
    </subcellularLocation>
</comment>
<evidence type="ECO:0000256" key="3">
    <source>
        <dbReference type="ARBA" id="ARBA00022792"/>
    </source>
</evidence>
<sequence>MAVFSSQVLLAVTRSRGSYLLSKRHGCASLPSTACIRYHSEFLSRVAVTARCPRPLYPCYTSSFVRPGCIAARPLHSSCAWLQEVKDTPEPVKGEPVPVTSGTQPPAAPPSVPRKSVGQRVLDELKHYYHGFRLLGIDTKIAARMVWRLLHGQQLTRRERRREEKQKKGLAAKLELAKFLQETIAEMARRNKAAVGDETQKFSTYVQQVRHTGEQPSTKDIVKFSKLFEDELTLEHLERPQLVALCKLLELQPIGTNNLLRFQLMMQLRTIKTDDEMIAKEGVAAMTVAELQAACRSRGMRSLGLTTDQLRQQLQQWLDLHLKENVPPSLLLLSRAMYLTDLTPKTPVIPPVPKLEKATPPPVEAETTDKENPLSSSVEVLVDSAPVIKDRKSEELLEKPRGLDMPSPEAQLIHAKEAELSQKSKISANGM</sequence>
<keyword evidence="6" id="KW-0472">Membrane</keyword>
<protein>
    <submittedName>
        <fullName evidence="10">Leucine zipper-EF-hand containing transmembrane protein 2</fullName>
    </submittedName>
</protein>